<comment type="subcellular location">
    <subcellularLocation>
        <location evidence="1">Secreted</location>
    </subcellularLocation>
</comment>
<feature type="compositionally biased region" description="Basic and acidic residues" evidence="3">
    <location>
        <begin position="1"/>
        <end position="19"/>
    </location>
</feature>
<proteinExistence type="predicted"/>
<dbReference type="Gene3D" id="2.150.10.10">
    <property type="entry name" value="Serralysin-like metalloprotease, C-terminal"/>
    <property type="match status" value="5"/>
</dbReference>
<dbReference type="PRINTS" id="PR00313">
    <property type="entry name" value="CABNDNGRPT"/>
</dbReference>
<dbReference type="InterPro" id="IPR018511">
    <property type="entry name" value="Hemolysin-typ_Ca-bd_CS"/>
</dbReference>
<evidence type="ECO:0000256" key="3">
    <source>
        <dbReference type="SAM" id="MobiDB-lite"/>
    </source>
</evidence>
<feature type="region of interest" description="Disordered" evidence="3">
    <location>
        <begin position="1"/>
        <end position="47"/>
    </location>
</feature>
<dbReference type="InterPro" id="IPR050557">
    <property type="entry name" value="RTX_toxin/Mannuronan_C5-epim"/>
</dbReference>
<dbReference type="Proteomes" id="UP001262410">
    <property type="component" value="Unassembled WGS sequence"/>
</dbReference>
<dbReference type="PROSITE" id="PS00330">
    <property type="entry name" value="HEMOLYSIN_CALCIUM"/>
    <property type="match status" value="11"/>
</dbReference>
<evidence type="ECO:0000256" key="1">
    <source>
        <dbReference type="ARBA" id="ARBA00004613"/>
    </source>
</evidence>
<dbReference type="PANTHER" id="PTHR38340">
    <property type="entry name" value="S-LAYER PROTEIN"/>
    <property type="match status" value="1"/>
</dbReference>
<reference evidence="4 5" key="1">
    <citation type="submission" date="2023-07" db="EMBL/GenBank/DDBJ databases">
        <title>Sorghum-associated microbial communities from plants grown in Nebraska, USA.</title>
        <authorList>
            <person name="Schachtman D."/>
        </authorList>
    </citation>
    <scope>NUCLEOTIDE SEQUENCE [LARGE SCALE GENOMIC DNA]</scope>
    <source>
        <strain evidence="4 5">584</strain>
    </source>
</reference>
<evidence type="ECO:0000256" key="2">
    <source>
        <dbReference type="ARBA" id="ARBA00022525"/>
    </source>
</evidence>
<dbReference type="EMBL" id="JAVDPW010000006">
    <property type="protein sequence ID" value="MDR6291368.1"/>
    <property type="molecule type" value="Genomic_DNA"/>
</dbReference>
<comment type="caution">
    <text evidence="4">The sequence shown here is derived from an EMBL/GenBank/DDBJ whole genome shotgun (WGS) entry which is preliminary data.</text>
</comment>
<dbReference type="RefSeq" id="WP_309796496.1">
    <property type="nucleotide sequence ID" value="NZ_JAVDPW010000006.1"/>
</dbReference>
<dbReference type="InterPro" id="IPR011049">
    <property type="entry name" value="Serralysin-like_metalloprot_C"/>
</dbReference>
<accession>A0ABU1JSV8</accession>
<name>A0ABU1JSV8_9PROT</name>
<keyword evidence="2" id="KW-0964">Secreted</keyword>
<keyword evidence="5" id="KW-1185">Reference proteome</keyword>
<evidence type="ECO:0000313" key="5">
    <source>
        <dbReference type="Proteomes" id="UP001262410"/>
    </source>
</evidence>
<protein>
    <submittedName>
        <fullName evidence="4">Ca2+-binding RTX toxin-like protein</fullName>
    </submittedName>
</protein>
<dbReference type="Pfam" id="PF00353">
    <property type="entry name" value="HemolysinCabind"/>
    <property type="match status" value="7"/>
</dbReference>
<dbReference type="PANTHER" id="PTHR38340:SF1">
    <property type="entry name" value="S-LAYER PROTEIN"/>
    <property type="match status" value="1"/>
</dbReference>
<dbReference type="InterPro" id="IPR001343">
    <property type="entry name" value="Hemolysn_Ca-bd"/>
</dbReference>
<gene>
    <name evidence="4" type="ORF">E9232_003894</name>
</gene>
<sequence>MIMFRESESTDSGLADRDTAAAAKPTDGNDTVSGGNGDDELSGLGGNDSLFGNGGDDILTGGTGADRLDGGDGFDLASYADSSIYVTVDLRNVAGIGQHGDAQGDVLYRIEDVEGSAFNDVLVGNSTDNWLYGWGGEDRLSGMAGDDALLGGAGADALDGGAGEDLASYRTSGSFVEIDLLSGLGRHGDAQGDTLANIEDVLGSAFNDTIAASGADNWLNGAAGADRLYGGDGDDFLIGGTGADLLDGGNGLDAVGYFTSSTYVAISLRDGIGGHGDAEGDQLRWIEDVDGSVFNDVIVGSNGDNWLYGEAGADSLYGLLGDDALIGGAGVDRLDGGAGEDFASYRSGDSYVEITLVNGIGHHGDAEGDILISIEDVAGTAFDDMIAGSGVGNWLSAEAGADRLYGGDGDDFLIGGAGADLIDGGGGFDLASYRNSSSYVQINLLAGTGLHGDAEGDRLYWIEDVEGSVFNDTISGTGAANWLNGGAGSDQIYAGDGDDTLVGGAGADRLDGGAGEDFVSYAGSSSKVVVYLQSGDGQGGDAAGDRLFWIENVVGSDFNDQILGDTGTNVLYGQAGADDLYGVGGNDALIGGAGADRLNGGPGTDIFAYLSISDSTVAAAGQDTILDFTILDWIDLSSLGHLRFGTGAFTGTAGEIRVVVNPTGGQTVLIDTTGDKQADSAIHVFSDHKLFEGDFIL</sequence>
<organism evidence="4 5">
    <name type="scientific">Inquilinus ginsengisoli</name>
    <dbReference type="NCBI Taxonomy" id="363840"/>
    <lineage>
        <taxon>Bacteria</taxon>
        <taxon>Pseudomonadati</taxon>
        <taxon>Pseudomonadota</taxon>
        <taxon>Alphaproteobacteria</taxon>
        <taxon>Rhodospirillales</taxon>
        <taxon>Rhodospirillaceae</taxon>
        <taxon>Inquilinus</taxon>
    </lineage>
</organism>
<dbReference type="SUPFAM" id="SSF51120">
    <property type="entry name" value="beta-Roll"/>
    <property type="match status" value="5"/>
</dbReference>
<evidence type="ECO:0000313" key="4">
    <source>
        <dbReference type="EMBL" id="MDR6291368.1"/>
    </source>
</evidence>